<dbReference type="PANTHER" id="PTHR30283">
    <property type="entry name" value="PEROXIDE STRESS RESPONSE PROTEIN YAAA"/>
    <property type="match status" value="1"/>
</dbReference>
<gene>
    <name evidence="2" type="primary">yaaA</name>
    <name evidence="2" type="ORF">IPN02_13175</name>
</gene>
<evidence type="ECO:0000256" key="1">
    <source>
        <dbReference type="SAM" id="MobiDB-lite"/>
    </source>
</evidence>
<sequence>MRKLSILLPHSRGTRHGGSGAPWSPGASSLPALDEFRAQVVSAADLGDAPTKRSIERFDGVLYRELDYPSLNAAARRRARSSVLIFNGLLGASGLSDPMPDHRLGPGDRLEPMGRLASWWKPHLTPVLADHLKGAIVWDLLPQEHSAAWDPTAVDTHLRITVRFVNVEGATVSHWNKLLKGALVRHLVTNRLVEPEALVRFRHPAGYRLDTAASTLDGPEPYVVFRADF</sequence>
<feature type="region of interest" description="Disordered" evidence="1">
    <location>
        <begin position="1"/>
        <end position="26"/>
    </location>
</feature>
<name>A0A936NF48_9ACTN</name>
<comment type="caution">
    <text evidence="2">The sequence shown here is derived from an EMBL/GenBank/DDBJ whole genome shotgun (WGS) entry which is preliminary data.</text>
</comment>
<organism evidence="2 3">
    <name type="scientific">Candidatus Neomicrothrix subdominans</name>
    <dbReference type="NCBI Taxonomy" id="2954438"/>
    <lineage>
        <taxon>Bacteria</taxon>
        <taxon>Bacillati</taxon>
        <taxon>Actinomycetota</taxon>
        <taxon>Acidimicrobiia</taxon>
        <taxon>Acidimicrobiales</taxon>
        <taxon>Microthrixaceae</taxon>
        <taxon>Candidatus Neomicrothrix</taxon>
    </lineage>
</organism>
<dbReference type="GO" id="GO:0005829">
    <property type="term" value="C:cytosol"/>
    <property type="evidence" value="ECO:0007669"/>
    <property type="project" value="TreeGrafter"/>
</dbReference>
<accession>A0A936NF48</accession>
<evidence type="ECO:0000313" key="3">
    <source>
        <dbReference type="Proteomes" id="UP000727993"/>
    </source>
</evidence>
<evidence type="ECO:0000313" key="2">
    <source>
        <dbReference type="EMBL" id="MBK9297754.1"/>
    </source>
</evidence>
<dbReference type="PANTHER" id="PTHR30283:SF4">
    <property type="entry name" value="PEROXIDE STRESS RESISTANCE PROTEIN YAAA"/>
    <property type="match status" value="1"/>
</dbReference>
<dbReference type="InterPro" id="IPR005583">
    <property type="entry name" value="YaaA"/>
</dbReference>
<reference evidence="2 3" key="1">
    <citation type="submission" date="2020-10" db="EMBL/GenBank/DDBJ databases">
        <title>Connecting structure to function with the recovery of over 1000 high-quality activated sludge metagenome-assembled genomes encoding full-length rRNA genes using long-read sequencing.</title>
        <authorList>
            <person name="Singleton C.M."/>
            <person name="Petriglieri F."/>
            <person name="Kristensen J.M."/>
            <person name="Kirkegaard R.H."/>
            <person name="Michaelsen T.Y."/>
            <person name="Andersen M.H."/>
            <person name="Karst S.M."/>
            <person name="Dueholm M.S."/>
            <person name="Nielsen P.H."/>
            <person name="Albertsen M."/>
        </authorList>
    </citation>
    <scope>NUCLEOTIDE SEQUENCE [LARGE SCALE GENOMIC DNA]</scope>
    <source>
        <strain evidence="2">Lyne_18-Q3-R50-59_MAXAC.006</strain>
    </source>
</reference>
<dbReference type="Proteomes" id="UP000727993">
    <property type="component" value="Unassembled WGS sequence"/>
</dbReference>
<dbReference type="GO" id="GO:0033194">
    <property type="term" value="P:response to hydroperoxide"/>
    <property type="evidence" value="ECO:0007669"/>
    <property type="project" value="TreeGrafter"/>
</dbReference>
<protein>
    <submittedName>
        <fullName evidence="2">Peroxide stress protein YaaA</fullName>
    </submittedName>
</protein>
<proteinExistence type="predicted"/>
<dbReference type="AlphaFoldDB" id="A0A936NF48"/>
<dbReference type="EMBL" id="JADJZA010000007">
    <property type="protein sequence ID" value="MBK9297754.1"/>
    <property type="molecule type" value="Genomic_DNA"/>
</dbReference>
<dbReference type="Pfam" id="PF03883">
    <property type="entry name" value="H2O2_YaaD"/>
    <property type="match status" value="1"/>
</dbReference>